<keyword evidence="4" id="KW-0472">Membrane</keyword>
<dbReference type="InterPro" id="IPR019378">
    <property type="entry name" value="GDP-Fuc_O-FucTrfase"/>
</dbReference>
<name>A0ABR2W0T4_9FUNG</name>
<sequence length="441" mass="50683">MMDNRKFAIFVLFVFVWLLFMVVPHHWSVVDEAKISTRTQNDKNYSPASNLPCLNEVTPNPEEKFITYLTHSTFHNQRAALENAIILARLLNRSLLIPSAYMGVPYNWETFDKLYQLEHKNKKGKEHCSSASIENMPPECASYTTWTRVPWSYFYDISPLKNFVTLYEETEINFPEEDVTYIKDSSKLDYKIVDDISKAGLGKFERLISIDELKKDSSKLLHFGSLFLAGRIQLFDTELQKEGNFVRSQFMVYRNPVIESVSKSIIQQLGGAGNYASIHLRSADNTFYRNLDKNVQSIVESLRSRLGTSSDKSEYNQDIITYSPLNSIPLKKNKPPTLEQCLDASKHGQSIVYLATDSMNPRYNKAFEPIFREFPCTFVIRDFTKYLGALSDETNRIDKVRLGPHMIPMVETLVAARASEFVGTNESTFSAYIEHIQKLNL</sequence>
<evidence type="ECO:0000256" key="2">
    <source>
        <dbReference type="ARBA" id="ARBA00023253"/>
    </source>
</evidence>
<keyword evidence="4" id="KW-0812">Transmembrane</keyword>
<keyword evidence="4" id="KW-1133">Transmembrane helix</keyword>
<proteinExistence type="predicted"/>
<dbReference type="PANTHER" id="PTHR36050">
    <property type="entry name" value="O-FUCOSYLTRANSFERASE 30"/>
    <property type="match status" value="1"/>
</dbReference>
<comment type="caution">
    <text evidence="5">The sequence shown here is derived from an EMBL/GenBank/DDBJ whole genome shotgun (WGS) entry which is preliminary data.</text>
</comment>
<dbReference type="EMBL" id="JASJQH010007228">
    <property type="protein sequence ID" value="KAK9712259.1"/>
    <property type="molecule type" value="Genomic_DNA"/>
</dbReference>
<reference evidence="5 6" key="1">
    <citation type="submission" date="2023-04" db="EMBL/GenBank/DDBJ databases">
        <title>Genome of Basidiobolus ranarum AG-B5.</title>
        <authorList>
            <person name="Stajich J.E."/>
            <person name="Carter-House D."/>
            <person name="Gryganskyi A."/>
        </authorList>
    </citation>
    <scope>NUCLEOTIDE SEQUENCE [LARGE SCALE GENOMIC DNA]</scope>
    <source>
        <strain evidence="5 6">AG-B5</strain>
    </source>
</reference>
<dbReference type="Proteomes" id="UP001479436">
    <property type="component" value="Unassembled WGS sequence"/>
</dbReference>
<dbReference type="Gene3D" id="3.40.50.11350">
    <property type="match status" value="1"/>
</dbReference>
<protein>
    <recommendedName>
        <fullName evidence="7">O-fucosyltransferase family protein</fullName>
    </recommendedName>
</protein>
<evidence type="ECO:0000313" key="5">
    <source>
        <dbReference type="EMBL" id="KAK9712259.1"/>
    </source>
</evidence>
<keyword evidence="3" id="KW-0119">Carbohydrate metabolism</keyword>
<gene>
    <name evidence="5" type="ORF">K7432_007274</name>
</gene>
<organism evidence="5 6">
    <name type="scientific">Basidiobolus ranarum</name>
    <dbReference type="NCBI Taxonomy" id="34480"/>
    <lineage>
        <taxon>Eukaryota</taxon>
        <taxon>Fungi</taxon>
        <taxon>Fungi incertae sedis</taxon>
        <taxon>Zoopagomycota</taxon>
        <taxon>Entomophthoromycotina</taxon>
        <taxon>Basidiobolomycetes</taxon>
        <taxon>Basidiobolales</taxon>
        <taxon>Basidiobolaceae</taxon>
        <taxon>Basidiobolus</taxon>
    </lineage>
</organism>
<evidence type="ECO:0000256" key="4">
    <source>
        <dbReference type="SAM" id="Phobius"/>
    </source>
</evidence>
<feature type="transmembrane region" description="Helical" evidence="4">
    <location>
        <begin position="7"/>
        <end position="27"/>
    </location>
</feature>
<accession>A0ABR2W0T4</accession>
<evidence type="ECO:0008006" key="7">
    <source>
        <dbReference type="Google" id="ProtNLM"/>
    </source>
</evidence>
<evidence type="ECO:0000256" key="1">
    <source>
        <dbReference type="ARBA" id="ARBA00022679"/>
    </source>
</evidence>
<dbReference type="Pfam" id="PF10250">
    <property type="entry name" value="O-FucT"/>
    <property type="match status" value="1"/>
</dbReference>
<evidence type="ECO:0000313" key="6">
    <source>
        <dbReference type="Proteomes" id="UP001479436"/>
    </source>
</evidence>
<evidence type="ECO:0000256" key="3">
    <source>
        <dbReference type="ARBA" id="ARBA00023277"/>
    </source>
</evidence>
<keyword evidence="6" id="KW-1185">Reference proteome</keyword>
<keyword evidence="2" id="KW-0294">Fucose metabolism</keyword>
<dbReference type="PANTHER" id="PTHR36050:SF1">
    <property type="entry name" value="O-FUCOSYLTRANSFERASE 30"/>
    <property type="match status" value="1"/>
</dbReference>
<keyword evidence="1" id="KW-0808">Transferase</keyword>